<gene>
    <name evidence="2" type="ORF">PNE45_15135</name>
</gene>
<keyword evidence="1" id="KW-1133">Transmembrane helix</keyword>
<keyword evidence="1" id="KW-0812">Transmembrane</keyword>
<accession>A0AAP3Q5V7</accession>
<evidence type="ECO:0000256" key="1">
    <source>
        <dbReference type="SAM" id="Phobius"/>
    </source>
</evidence>
<dbReference type="RefSeq" id="WP_306775927.1">
    <property type="nucleotide sequence ID" value="NZ_JADPAO010000046.1"/>
</dbReference>
<dbReference type="EMBL" id="JAQLYE010000049">
    <property type="protein sequence ID" value="MDB8019342.1"/>
    <property type="molecule type" value="Genomic_DNA"/>
</dbReference>
<organism evidence="2 3">
    <name type="scientific">Agathobacter rectalis</name>
    <dbReference type="NCBI Taxonomy" id="39491"/>
    <lineage>
        <taxon>Bacteria</taxon>
        <taxon>Bacillati</taxon>
        <taxon>Bacillota</taxon>
        <taxon>Clostridia</taxon>
        <taxon>Lachnospirales</taxon>
        <taxon>Lachnospiraceae</taxon>
        <taxon>Agathobacter</taxon>
    </lineage>
</organism>
<sequence>NKISNIQSPGMTAVKFKEYSLWCVYIFLMIFGGFFHPKMKKAVMNFLNHYCFKQLFSGGIEPTTSA</sequence>
<reference evidence="2" key="1">
    <citation type="submission" date="2023-01" db="EMBL/GenBank/DDBJ databases">
        <title>Human gut microbiome strain richness.</title>
        <authorList>
            <person name="Chen-Liaw A."/>
        </authorList>
    </citation>
    <scope>NUCLEOTIDE SEQUENCE</scope>
    <source>
        <strain evidence="2">1001283st1_D2_1001283B150209_150212</strain>
    </source>
</reference>
<evidence type="ECO:0000313" key="2">
    <source>
        <dbReference type="EMBL" id="MDB8019342.1"/>
    </source>
</evidence>
<dbReference type="AlphaFoldDB" id="A0AAP3Q5V7"/>
<comment type="caution">
    <text evidence="2">The sequence shown here is derived from an EMBL/GenBank/DDBJ whole genome shotgun (WGS) entry which is preliminary data.</text>
</comment>
<evidence type="ECO:0000313" key="3">
    <source>
        <dbReference type="Proteomes" id="UP001212823"/>
    </source>
</evidence>
<dbReference type="Proteomes" id="UP001212823">
    <property type="component" value="Unassembled WGS sequence"/>
</dbReference>
<keyword evidence="1" id="KW-0472">Membrane</keyword>
<feature type="non-terminal residue" evidence="2">
    <location>
        <position position="1"/>
    </location>
</feature>
<proteinExistence type="predicted"/>
<name>A0AAP3Q5V7_9FIRM</name>
<protein>
    <submittedName>
        <fullName evidence="2">Uncharacterized protein</fullName>
    </submittedName>
</protein>
<feature type="transmembrane region" description="Helical" evidence="1">
    <location>
        <begin position="19"/>
        <end position="36"/>
    </location>
</feature>